<evidence type="ECO:0000313" key="1">
    <source>
        <dbReference type="EMBL" id="MTI26789.1"/>
    </source>
</evidence>
<dbReference type="SUPFAM" id="SSF54909">
    <property type="entry name" value="Dimeric alpha+beta barrel"/>
    <property type="match status" value="1"/>
</dbReference>
<keyword evidence="2" id="KW-1185">Reference proteome</keyword>
<dbReference type="GO" id="GO:0004497">
    <property type="term" value="F:monooxygenase activity"/>
    <property type="evidence" value="ECO:0007669"/>
    <property type="project" value="UniProtKB-KW"/>
</dbReference>
<accession>A0ABW9RRH2</accession>
<gene>
    <name evidence="1" type="ORF">E1163_17675</name>
</gene>
<keyword evidence="1" id="KW-0560">Oxidoreductase</keyword>
<reference evidence="1 2" key="1">
    <citation type="submission" date="2019-02" db="EMBL/GenBank/DDBJ databases">
        <authorList>
            <person name="Goldberg S.R."/>
            <person name="Haltli B.A."/>
            <person name="Correa H."/>
            <person name="Russell K.G."/>
        </authorList>
    </citation>
    <scope>NUCLEOTIDE SEQUENCE [LARGE SCALE GENOMIC DNA]</scope>
    <source>
        <strain evidence="1 2">JCM 16186</strain>
    </source>
</reference>
<sequence>MIARTWHGIVPTTKKDNYLDYLQRTGLHDYSGTKGNLGLQVLERVEGDITHFLLITFWDTTDSIKAFAGEQYEKARYYPEDADYLLEMEPYVHHYEVMEMRSSLPGKEQLKLPGT</sequence>
<protein>
    <submittedName>
        <fullName evidence="1">Antibiotic biosynthesis monooxygenase</fullName>
    </submittedName>
</protein>
<organism evidence="1 2">
    <name type="scientific">Fulvivirga kasyanovii</name>
    <dbReference type="NCBI Taxonomy" id="396812"/>
    <lineage>
        <taxon>Bacteria</taxon>
        <taxon>Pseudomonadati</taxon>
        <taxon>Bacteroidota</taxon>
        <taxon>Cytophagia</taxon>
        <taxon>Cytophagales</taxon>
        <taxon>Fulvivirgaceae</taxon>
        <taxon>Fulvivirga</taxon>
    </lineage>
</organism>
<comment type="caution">
    <text evidence="1">The sequence shown here is derived from an EMBL/GenBank/DDBJ whole genome shotgun (WGS) entry which is preliminary data.</text>
</comment>
<keyword evidence="1" id="KW-0503">Monooxygenase</keyword>
<proteinExistence type="predicted"/>
<dbReference type="Proteomes" id="UP000798808">
    <property type="component" value="Unassembled WGS sequence"/>
</dbReference>
<name>A0ABW9RRH2_9BACT</name>
<evidence type="ECO:0000313" key="2">
    <source>
        <dbReference type="Proteomes" id="UP000798808"/>
    </source>
</evidence>
<dbReference type="RefSeq" id="WP_155173799.1">
    <property type="nucleotide sequence ID" value="NZ_BAAAFL010000043.1"/>
</dbReference>
<dbReference type="InterPro" id="IPR011008">
    <property type="entry name" value="Dimeric_a/b-barrel"/>
</dbReference>
<dbReference type="EMBL" id="SMLW01000598">
    <property type="protein sequence ID" value="MTI26789.1"/>
    <property type="molecule type" value="Genomic_DNA"/>
</dbReference>